<dbReference type="HAMAP" id="MF_00197">
    <property type="entry name" value="DAP_epimerase"/>
    <property type="match status" value="1"/>
</dbReference>
<keyword evidence="6 9" id="KW-0457">Lysine biosynthesis</keyword>
<dbReference type="FunFam" id="3.10.310.10:FF:000004">
    <property type="entry name" value="Diaminopimelate epimerase"/>
    <property type="match status" value="1"/>
</dbReference>
<protein>
    <recommendedName>
        <fullName evidence="3 9">Diaminopimelate epimerase</fullName>
        <shortName evidence="9">DAP epimerase</shortName>
        <ecNumber evidence="3 9">5.1.1.7</ecNumber>
    </recommendedName>
    <alternativeName>
        <fullName evidence="9">PLP-independent amino acid racemase</fullName>
    </alternativeName>
</protein>
<dbReference type="PANTHER" id="PTHR31689">
    <property type="entry name" value="DIAMINOPIMELATE EPIMERASE, CHLOROPLASTIC"/>
    <property type="match status" value="1"/>
</dbReference>
<dbReference type="Pfam" id="PF01678">
    <property type="entry name" value="DAP_epimerase"/>
    <property type="match status" value="2"/>
</dbReference>
<dbReference type="GO" id="GO:0009089">
    <property type="term" value="P:lysine biosynthetic process via diaminopimelate"/>
    <property type="evidence" value="ECO:0007669"/>
    <property type="project" value="UniProtKB-UniRule"/>
</dbReference>
<evidence type="ECO:0000256" key="7">
    <source>
        <dbReference type="ARBA" id="ARBA00023235"/>
    </source>
</evidence>
<feature type="binding site" evidence="9">
    <location>
        <begin position="219"/>
        <end position="220"/>
    </location>
    <ligand>
        <name>substrate</name>
    </ligand>
</feature>
<keyword evidence="5 9" id="KW-0028">Amino-acid biosynthesis</keyword>
<dbReference type="UniPathway" id="UPA00034">
    <property type="reaction ID" value="UER00025"/>
</dbReference>
<proteinExistence type="inferred from homology"/>
<dbReference type="Proteomes" id="UP000031643">
    <property type="component" value="Chromosome"/>
</dbReference>
<sequence>MGLKTMSATTHSFRKMNGLGNDFVVIDRRHDDLSLPADAVRAIADRATGIGCDQLIALDPSSEADVFMRIWNADGGEVAACGNAARCVAGVVAGELGRPTVTIETEDQVLGAYAGPDGLVTIDMGEPRLAWDEIPLTEEFHDTSCIELQAGPIDAPVLHSPGVVSMGNPHAIFFVDDAEAIDLGRIGPMLEHHPLFPERANISVARVLDEGHIRLRTWERGAGLTRACGTAACASAVAAVRRGLTDRKVTVSLPGGDLVIEWREGDGHVLMTGPYALDFEGTLPPELLGSEAQGV</sequence>
<evidence type="ECO:0000256" key="3">
    <source>
        <dbReference type="ARBA" id="ARBA00013080"/>
    </source>
</evidence>
<dbReference type="SUPFAM" id="SSF54506">
    <property type="entry name" value="Diaminopimelate epimerase-like"/>
    <property type="match status" value="2"/>
</dbReference>
<keyword evidence="4 9" id="KW-0963">Cytoplasm</keyword>
<gene>
    <name evidence="9" type="primary">dapF</name>
    <name evidence="11" type="ORF">GL4_0065</name>
</gene>
<comment type="similarity">
    <text evidence="2 9">Belongs to the diaminopimelate epimerase family.</text>
</comment>
<feature type="site" description="Could be important to modulate the pK values of the two catalytic cysteine residues" evidence="9">
    <location>
        <position position="170"/>
    </location>
</feature>
<dbReference type="EMBL" id="AP014648">
    <property type="protein sequence ID" value="BAQ15536.1"/>
    <property type="molecule type" value="Genomic_DNA"/>
</dbReference>
<evidence type="ECO:0000256" key="2">
    <source>
        <dbReference type="ARBA" id="ARBA00010219"/>
    </source>
</evidence>
<evidence type="ECO:0000256" key="4">
    <source>
        <dbReference type="ARBA" id="ARBA00022490"/>
    </source>
</evidence>
<evidence type="ECO:0000313" key="11">
    <source>
        <dbReference type="EMBL" id="BAQ15536.1"/>
    </source>
</evidence>
<feature type="binding site" evidence="9">
    <location>
        <position position="201"/>
    </location>
    <ligand>
        <name>substrate</name>
    </ligand>
</feature>
<evidence type="ECO:0000256" key="9">
    <source>
        <dbReference type="HAMAP-Rule" id="MF_00197"/>
    </source>
</evidence>
<dbReference type="PANTHER" id="PTHR31689:SF0">
    <property type="entry name" value="DIAMINOPIMELATE EPIMERASE"/>
    <property type="match status" value="1"/>
</dbReference>
<keyword evidence="12" id="KW-1185">Reference proteome</keyword>
<feature type="site" description="Could be important to modulate the pK values of the two catalytic cysteine residues" evidence="9">
    <location>
        <position position="219"/>
    </location>
</feature>
<dbReference type="InterPro" id="IPR001653">
    <property type="entry name" value="DAP_epimerase_DapF"/>
</dbReference>
<feature type="binding site" evidence="9">
    <location>
        <position position="72"/>
    </location>
    <ligand>
        <name>substrate</name>
    </ligand>
</feature>
<feature type="binding site" evidence="9">
    <location>
        <position position="168"/>
    </location>
    <ligand>
        <name>substrate</name>
    </ligand>
</feature>
<dbReference type="Gene3D" id="3.10.310.10">
    <property type="entry name" value="Diaminopimelate Epimerase, Chain A, domain 1"/>
    <property type="match status" value="2"/>
</dbReference>
<comment type="subcellular location">
    <subcellularLocation>
        <location evidence="9">Cytoplasm</location>
    </subcellularLocation>
</comment>
<feature type="active site" evidence="10">
    <location>
        <position position="81"/>
    </location>
</feature>
<organism evidence="11 12">
    <name type="scientific">Methyloceanibacter caenitepidi</name>
    <dbReference type="NCBI Taxonomy" id="1384459"/>
    <lineage>
        <taxon>Bacteria</taxon>
        <taxon>Pseudomonadati</taxon>
        <taxon>Pseudomonadota</taxon>
        <taxon>Alphaproteobacteria</taxon>
        <taxon>Hyphomicrobiales</taxon>
        <taxon>Hyphomicrobiaceae</taxon>
        <taxon>Methyloceanibacter</taxon>
    </lineage>
</organism>
<dbReference type="KEGG" id="mcg:GL4_0065"/>
<evidence type="ECO:0000256" key="10">
    <source>
        <dbReference type="PROSITE-ProRule" id="PRU10125"/>
    </source>
</evidence>
<evidence type="ECO:0000256" key="8">
    <source>
        <dbReference type="ARBA" id="ARBA00051712"/>
    </source>
</evidence>
<dbReference type="InterPro" id="IPR018510">
    <property type="entry name" value="DAP_epimerase_AS"/>
</dbReference>
<dbReference type="STRING" id="1384459.GL4_0065"/>
<feature type="active site" description="Proton acceptor" evidence="9">
    <location>
        <position position="228"/>
    </location>
</feature>
<comment type="pathway">
    <text evidence="1 9">Amino-acid biosynthesis; L-lysine biosynthesis via DAP pathway; DL-2,6-diaminopimelate from LL-2,6-diaminopimelate: step 1/1.</text>
</comment>
<dbReference type="EC" id="5.1.1.7" evidence="3 9"/>
<name>A0A0A8JYM9_9HYPH</name>
<evidence type="ECO:0000313" key="12">
    <source>
        <dbReference type="Proteomes" id="UP000031643"/>
    </source>
</evidence>
<keyword evidence="7 9" id="KW-0413">Isomerase</keyword>
<accession>A0A0A8JYM9</accession>
<feature type="active site" description="Proton donor" evidence="9">
    <location>
        <position position="81"/>
    </location>
</feature>
<dbReference type="PROSITE" id="PS01326">
    <property type="entry name" value="DAP_EPIMERASE"/>
    <property type="match status" value="1"/>
</dbReference>
<reference evidence="11 12" key="1">
    <citation type="submission" date="2014-09" db="EMBL/GenBank/DDBJ databases">
        <title>Genome sequencing of Methyloceanibacter caenitepidi Gela4.</title>
        <authorList>
            <person name="Takeuchi M."/>
            <person name="Susumu S."/>
            <person name="Kamagata Y."/>
            <person name="Oshima K."/>
            <person name="Hattori M."/>
            <person name="Iwasaki W."/>
        </authorList>
    </citation>
    <scope>NUCLEOTIDE SEQUENCE [LARGE SCALE GENOMIC DNA]</scope>
    <source>
        <strain evidence="11 12">Gela4</strain>
    </source>
</reference>
<feature type="binding site" evidence="9">
    <location>
        <begin position="229"/>
        <end position="230"/>
    </location>
    <ligand>
        <name>substrate</name>
    </ligand>
</feature>
<evidence type="ECO:0000256" key="5">
    <source>
        <dbReference type="ARBA" id="ARBA00022605"/>
    </source>
</evidence>
<feature type="binding site" evidence="9">
    <location>
        <position position="54"/>
    </location>
    <ligand>
        <name>substrate</name>
    </ligand>
</feature>
<dbReference type="NCBIfam" id="TIGR00652">
    <property type="entry name" value="DapF"/>
    <property type="match status" value="1"/>
</dbReference>
<dbReference type="AlphaFoldDB" id="A0A0A8JYM9"/>
<dbReference type="GO" id="GO:0008837">
    <property type="term" value="F:diaminopimelate epimerase activity"/>
    <property type="evidence" value="ECO:0007669"/>
    <property type="project" value="UniProtKB-UniRule"/>
</dbReference>
<dbReference type="HOGENOM" id="CLU_053306_1_0_5"/>
<dbReference type="GO" id="GO:0005829">
    <property type="term" value="C:cytosol"/>
    <property type="evidence" value="ECO:0007669"/>
    <property type="project" value="TreeGrafter"/>
</dbReference>
<comment type="function">
    <text evidence="9">Catalyzes the stereoinversion of LL-2,6-diaminopimelate (L,L-DAP) to meso-diaminopimelate (meso-DAP), a precursor of L-lysine and an essential component of the bacterial peptidoglycan.</text>
</comment>
<feature type="binding site" evidence="9">
    <location>
        <begin position="82"/>
        <end position="83"/>
    </location>
    <ligand>
        <name>substrate</name>
    </ligand>
</feature>
<evidence type="ECO:0000256" key="6">
    <source>
        <dbReference type="ARBA" id="ARBA00023154"/>
    </source>
</evidence>
<evidence type="ECO:0000256" key="1">
    <source>
        <dbReference type="ARBA" id="ARBA00005196"/>
    </source>
</evidence>
<feature type="binding site" evidence="9">
    <location>
        <position position="21"/>
    </location>
    <ligand>
        <name>substrate</name>
    </ligand>
</feature>
<comment type="subunit">
    <text evidence="9">Homodimer.</text>
</comment>
<comment type="catalytic activity">
    <reaction evidence="8 9">
        <text>(2S,6S)-2,6-diaminopimelate = meso-2,6-diaminopimelate</text>
        <dbReference type="Rhea" id="RHEA:15393"/>
        <dbReference type="ChEBI" id="CHEBI:57609"/>
        <dbReference type="ChEBI" id="CHEBI:57791"/>
        <dbReference type="EC" id="5.1.1.7"/>
    </reaction>
</comment>